<dbReference type="RefSeq" id="WP_229960447.1">
    <property type="nucleotide sequence ID" value="NZ_JAJJWI010000008.1"/>
</dbReference>
<evidence type="ECO:0000313" key="2">
    <source>
        <dbReference type="Proteomes" id="UP001597369"/>
    </source>
</evidence>
<comment type="caution">
    <text evidence="1">The sequence shown here is derived from an EMBL/GenBank/DDBJ whole genome shotgun (WGS) entry which is preliminary data.</text>
</comment>
<name>A0ABW4WX87_9BACT</name>
<protein>
    <submittedName>
        <fullName evidence="1">Uncharacterized protein</fullName>
    </submittedName>
</protein>
<evidence type="ECO:0000313" key="1">
    <source>
        <dbReference type="EMBL" id="MFD2066620.1"/>
    </source>
</evidence>
<gene>
    <name evidence="1" type="ORF">ACFSKU_06965</name>
</gene>
<dbReference type="Proteomes" id="UP001597369">
    <property type="component" value="Unassembled WGS sequence"/>
</dbReference>
<reference evidence="2" key="1">
    <citation type="journal article" date="2019" name="Int. J. Syst. Evol. Microbiol.">
        <title>The Global Catalogue of Microorganisms (GCM) 10K type strain sequencing project: providing services to taxonomists for standard genome sequencing and annotation.</title>
        <authorList>
            <consortium name="The Broad Institute Genomics Platform"/>
            <consortium name="The Broad Institute Genome Sequencing Center for Infectious Disease"/>
            <person name="Wu L."/>
            <person name="Ma J."/>
        </authorList>
    </citation>
    <scope>NUCLEOTIDE SEQUENCE [LARGE SCALE GENOMIC DNA]</scope>
    <source>
        <strain evidence="2">JCM 16545</strain>
    </source>
</reference>
<keyword evidence="2" id="KW-1185">Reference proteome</keyword>
<proteinExistence type="predicted"/>
<organism evidence="1 2">
    <name type="scientific">Pontibacter silvestris</name>
    <dbReference type="NCBI Taxonomy" id="2305183"/>
    <lineage>
        <taxon>Bacteria</taxon>
        <taxon>Pseudomonadati</taxon>
        <taxon>Bacteroidota</taxon>
        <taxon>Cytophagia</taxon>
        <taxon>Cytophagales</taxon>
        <taxon>Hymenobacteraceae</taxon>
        <taxon>Pontibacter</taxon>
    </lineage>
</organism>
<sequence>MPVQRKAYVAAFTNAEEEAKELTNVVPFLLEAKRRQSYTRTKLLGEGKSL</sequence>
<accession>A0ABW4WX87</accession>
<dbReference type="EMBL" id="JBHUHV010000022">
    <property type="protein sequence ID" value="MFD2066620.1"/>
    <property type="molecule type" value="Genomic_DNA"/>
</dbReference>